<dbReference type="CDD" id="cd00159">
    <property type="entry name" value="RhoGAP"/>
    <property type="match status" value="1"/>
</dbReference>
<feature type="region of interest" description="Disordered" evidence="5">
    <location>
        <begin position="375"/>
        <end position="440"/>
    </location>
</feature>
<gene>
    <name evidence="10" type="ORF">BRAA10T44629Z</name>
    <name evidence="8" type="ORF">BRAPAZ1V2_A10P26750.2</name>
    <name evidence="9" type="ORF">BRARA_J02173</name>
</gene>
<dbReference type="GO" id="GO:0009920">
    <property type="term" value="P:cell plate formation involved in plant-type cell wall biogenesis"/>
    <property type="evidence" value="ECO:0007669"/>
    <property type="project" value="UniProtKB-ARBA"/>
</dbReference>
<dbReference type="GO" id="GO:0005737">
    <property type="term" value="C:cytoplasm"/>
    <property type="evidence" value="ECO:0007669"/>
    <property type="project" value="UniProtKB-ARBA"/>
</dbReference>
<dbReference type="SMART" id="SM00324">
    <property type="entry name" value="RhoGAP"/>
    <property type="match status" value="1"/>
</dbReference>
<evidence type="ECO:0000313" key="8">
    <source>
        <dbReference type="EMBL" id="CAG7911429.1"/>
    </source>
</evidence>
<feature type="compositionally biased region" description="Polar residues" evidence="5">
    <location>
        <begin position="531"/>
        <end position="541"/>
    </location>
</feature>
<dbReference type="EMBL" id="LS974626">
    <property type="protein sequence ID" value="CAG7911429.1"/>
    <property type="molecule type" value="Genomic_DNA"/>
</dbReference>
<evidence type="ECO:0000259" key="7">
    <source>
        <dbReference type="PROSITE" id="PS50238"/>
    </source>
</evidence>
<dbReference type="CDD" id="cd00821">
    <property type="entry name" value="PH"/>
    <property type="match status" value="1"/>
</dbReference>
<feature type="compositionally biased region" description="Basic and acidic residues" evidence="5">
    <location>
        <begin position="402"/>
        <end position="412"/>
    </location>
</feature>
<dbReference type="GO" id="GO:0005886">
    <property type="term" value="C:plasma membrane"/>
    <property type="evidence" value="ECO:0007669"/>
    <property type="project" value="UniProtKB-ARBA"/>
</dbReference>
<dbReference type="PANTHER" id="PTHR46265:SF8">
    <property type="entry name" value="RHO GTPASE-ACTIVATING PROTEIN 6"/>
    <property type="match status" value="1"/>
</dbReference>
<dbReference type="GO" id="GO:0007165">
    <property type="term" value="P:signal transduction"/>
    <property type="evidence" value="ECO:0007669"/>
    <property type="project" value="InterPro"/>
</dbReference>
<organism evidence="9 11">
    <name type="scientific">Brassica campestris</name>
    <name type="common">Field mustard</name>
    <dbReference type="NCBI Taxonomy" id="3711"/>
    <lineage>
        <taxon>Eukaryota</taxon>
        <taxon>Viridiplantae</taxon>
        <taxon>Streptophyta</taxon>
        <taxon>Embryophyta</taxon>
        <taxon>Tracheophyta</taxon>
        <taxon>Spermatophyta</taxon>
        <taxon>Magnoliopsida</taxon>
        <taxon>eudicotyledons</taxon>
        <taxon>Gunneridae</taxon>
        <taxon>Pentapetalae</taxon>
        <taxon>rosids</taxon>
        <taxon>malvids</taxon>
        <taxon>Brassicales</taxon>
        <taxon>Brassicaceae</taxon>
        <taxon>Brassiceae</taxon>
        <taxon>Brassica</taxon>
    </lineage>
</organism>
<dbReference type="Gene3D" id="2.30.29.30">
    <property type="entry name" value="Pleckstrin-homology domain (PH domain)/Phosphotyrosine-binding domain (PTB)"/>
    <property type="match status" value="1"/>
</dbReference>
<dbReference type="EMBL" id="CM010637">
    <property type="protein sequence ID" value="RID42271.1"/>
    <property type="molecule type" value="Genomic_DNA"/>
</dbReference>
<evidence type="ECO:0000256" key="1">
    <source>
        <dbReference type="ARBA" id="ARBA00022468"/>
    </source>
</evidence>
<dbReference type="SMART" id="SM00233">
    <property type="entry name" value="PH"/>
    <property type="match status" value="1"/>
</dbReference>
<evidence type="ECO:0000313" key="10">
    <source>
        <dbReference type="EMBL" id="VDD19924.1"/>
    </source>
</evidence>
<sequence length="832" mass="92312">MAASLAAMQRPQVGASNTVYKSGPLFISSKGLGWTSWKKRWFILTRNSLVFFKNDPSVSPQKGGEVNLTLGGIDLNSSGSVVVREDKKLLTVLFPDGRDGRAFTLKAESLEDLYEWKAALEQALAQAPNAALVIGQNGIFRTEATNTIEGSFNSWRDQRPLKSSVVGRPILLALEEIDGSPSFLEKALQFLETYGTKVEGILRQSADVEEVERRVYEYEQGNTDFSPEEDPHVVGDCVKHVLRQLPSSPVPASCCTALLEAYKIDHKEARVKSLRSAIVETFPEPNRRLLLRILKMMHTITSHSRENRMTSSAVAACMSPLLLRPLLAGECDLEGFDALEDNSAQLLAAANAANNAQAIVTSLLEDYGNMINDEGLQRCSTSTDSHIGESGPENSSDEEDIEVKRPDLHNVDIEDGQTDDDDDDVMLSRKRSESSGYAGSDLYDYKEYGVEDSDAESPKDIHCSIESTGEFPTRVKRQIEEPFKDIEIASVSPTENCYQSGREAMPSVNPSTPLTAPRYTASAEKPVNKTAGLSTVSSKRSSPWGRGSGQKTPAKGSFDGSGNDELLIQRLELMKDELRQRIAKEAKGNAVLQASLERRKQALHERRLALEQDVGRLQEQLQAERDLRSALEVGLSSSCGHFSSQAADSKTRAELEEIALAEADVARLKQKVAELHHQLSQQRHHHLSSLPDAQSHHQFLQNHNTQLKSFQQDFDSILAFVNQERNQRTDESSLRAEWRNGRANNRQVPGSPRLNEASLGIPMEEFSPVMEYARHEHNNHPPPAASAALMELTTRLDFFKERRSQLMQQIHNLDLSYGSSSSVHRSSSPPWN</sequence>
<dbReference type="Pfam" id="PF00620">
    <property type="entry name" value="RhoGAP"/>
    <property type="match status" value="1"/>
</dbReference>
<dbReference type="EMBL" id="LR031577">
    <property type="protein sequence ID" value="VDD19924.1"/>
    <property type="molecule type" value="Genomic_DNA"/>
</dbReference>
<feature type="coiled-coil region" evidence="4">
    <location>
        <begin position="651"/>
        <end position="678"/>
    </location>
</feature>
<accession>A0A397XMD8</accession>
<dbReference type="Pfam" id="PF14389">
    <property type="entry name" value="Lzipper-MIP1"/>
    <property type="match status" value="1"/>
</dbReference>
<evidence type="ECO:0000256" key="5">
    <source>
        <dbReference type="SAM" id="MobiDB-lite"/>
    </source>
</evidence>
<keyword evidence="2 4" id="KW-0175">Coiled coil</keyword>
<dbReference type="InterPro" id="IPR011993">
    <property type="entry name" value="PH-like_dom_sf"/>
</dbReference>
<dbReference type="Pfam" id="PF00169">
    <property type="entry name" value="PH"/>
    <property type="match status" value="1"/>
</dbReference>
<dbReference type="SUPFAM" id="SSF48350">
    <property type="entry name" value="GTPase activation domain, GAP"/>
    <property type="match status" value="1"/>
</dbReference>
<dbReference type="PANTHER" id="PTHR46265">
    <property type="entry name" value="RHO GTPASE-ACTIVATING PROTEIN 7"/>
    <property type="match status" value="1"/>
</dbReference>
<dbReference type="Proteomes" id="UP000264353">
    <property type="component" value="Chromosome A10"/>
</dbReference>
<dbReference type="InterPro" id="IPR008936">
    <property type="entry name" value="Rho_GTPase_activation_prot"/>
</dbReference>
<evidence type="ECO:0000256" key="4">
    <source>
        <dbReference type="SAM" id="Coils"/>
    </source>
</evidence>
<dbReference type="PROSITE" id="PS50238">
    <property type="entry name" value="RHOGAP"/>
    <property type="match status" value="1"/>
</dbReference>
<dbReference type="Proteomes" id="UP000694005">
    <property type="component" value="Chromosome A10"/>
</dbReference>
<feature type="domain" description="PH" evidence="6">
    <location>
        <begin position="18"/>
        <end position="125"/>
    </location>
</feature>
<dbReference type="InterPro" id="IPR001849">
    <property type="entry name" value="PH_domain"/>
</dbReference>
<feature type="domain" description="Rho-GAP" evidence="7">
    <location>
        <begin position="172"/>
        <end position="371"/>
    </location>
</feature>
<evidence type="ECO:0000259" key="6">
    <source>
        <dbReference type="PROSITE" id="PS50003"/>
    </source>
</evidence>
<evidence type="ECO:0000313" key="9">
    <source>
        <dbReference type="EMBL" id="RID42271.1"/>
    </source>
</evidence>
<comment type="function">
    <text evidence="3">Acts as a GTPase activator for the Rac-type GTPase by converting it to an inactive GDP-bound state.</text>
</comment>
<dbReference type="InterPro" id="IPR052799">
    <property type="entry name" value="Rho_GAP_Regulators"/>
</dbReference>
<dbReference type="PROSITE" id="PS50003">
    <property type="entry name" value="PH_DOMAIN"/>
    <property type="match status" value="1"/>
</dbReference>
<dbReference type="InterPro" id="IPR025757">
    <property type="entry name" value="MIP1_Leuzipper"/>
</dbReference>
<evidence type="ECO:0000256" key="2">
    <source>
        <dbReference type="ARBA" id="ARBA00023054"/>
    </source>
</evidence>
<dbReference type="FunFam" id="1.10.555.10:FF:000052">
    <property type="entry name" value="Rho GTPase-activating protein REN1"/>
    <property type="match status" value="1"/>
</dbReference>
<feature type="coiled-coil region" evidence="4">
    <location>
        <begin position="568"/>
        <end position="627"/>
    </location>
</feature>
<keyword evidence="1" id="KW-0343">GTPase activation</keyword>
<dbReference type="InterPro" id="IPR000198">
    <property type="entry name" value="RhoGAP_dom"/>
</dbReference>
<evidence type="ECO:0000256" key="3">
    <source>
        <dbReference type="ARBA" id="ARBA00057854"/>
    </source>
</evidence>
<name>A0A397XMD8_BRACM</name>
<dbReference type="SMR" id="A0A397XMD8"/>
<evidence type="ECO:0000313" key="12">
    <source>
        <dbReference type="Proteomes" id="UP000694005"/>
    </source>
</evidence>
<dbReference type="GO" id="GO:0005096">
    <property type="term" value="F:GTPase activator activity"/>
    <property type="evidence" value="ECO:0007669"/>
    <property type="project" value="UniProtKB-KW"/>
</dbReference>
<dbReference type="Gramene" id="A10p26750.2_BraZ1">
    <property type="protein sequence ID" value="A10p26750.2_BraZ1.CDS"/>
    <property type="gene ID" value="A10g26750.2_BraZ1"/>
</dbReference>
<feature type="compositionally biased region" description="Acidic residues" evidence="5">
    <location>
        <begin position="413"/>
        <end position="425"/>
    </location>
</feature>
<dbReference type="FunFam" id="2.30.29.30:FF:000302">
    <property type="entry name" value="Rho GTPase-activating protein 7"/>
    <property type="match status" value="1"/>
</dbReference>
<protein>
    <recommendedName>
        <fullName evidence="13">Rho-GAP domain-containing protein</fullName>
    </recommendedName>
</protein>
<dbReference type="SUPFAM" id="SSF50729">
    <property type="entry name" value="PH domain-like"/>
    <property type="match status" value="1"/>
</dbReference>
<proteinExistence type="predicted"/>
<evidence type="ECO:0008006" key="13">
    <source>
        <dbReference type="Google" id="ProtNLM"/>
    </source>
</evidence>
<dbReference type="AlphaFoldDB" id="A0A397XMD8"/>
<reference evidence="9 11" key="1">
    <citation type="submission" date="2018-06" db="EMBL/GenBank/DDBJ databases">
        <title>WGS assembly of Brassica rapa FPsc.</title>
        <authorList>
            <person name="Bowman J."/>
            <person name="Kohchi T."/>
            <person name="Yamato K."/>
            <person name="Jenkins J."/>
            <person name="Shu S."/>
            <person name="Ishizaki K."/>
            <person name="Yamaoka S."/>
            <person name="Nishihama R."/>
            <person name="Nakamura Y."/>
            <person name="Berger F."/>
            <person name="Adam C."/>
            <person name="Aki S."/>
            <person name="Althoff F."/>
            <person name="Araki T."/>
            <person name="Arteaga-Vazquez M."/>
            <person name="Balasubrmanian S."/>
            <person name="Bauer D."/>
            <person name="Boehm C."/>
            <person name="Briginshaw L."/>
            <person name="Caballero-Perez J."/>
            <person name="Catarino B."/>
            <person name="Chen F."/>
            <person name="Chiyoda S."/>
            <person name="Chovatia M."/>
            <person name="Davies K."/>
            <person name="Delmans M."/>
            <person name="Demura T."/>
            <person name="Dierschke T."/>
            <person name="Dolan L."/>
            <person name="Dorantes-Acosta A."/>
            <person name="Eklund D."/>
            <person name="Florent S."/>
            <person name="Flores-Sandoval E."/>
            <person name="Fujiyama A."/>
            <person name="Fukuzawa H."/>
            <person name="Galik B."/>
            <person name="Grimanelli D."/>
            <person name="Grimwood J."/>
            <person name="Grossniklaus U."/>
            <person name="Hamada T."/>
            <person name="Haseloff J."/>
            <person name="Hetherington A."/>
            <person name="Higo A."/>
            <person name="Hirakawa Y."/>
            <person name="Hundley H."/>
            <person name="Ikeda Y."/>
            <person name="Inoue K."/>
            <person name="Inoue S."/>
            <person name="Ishida S."/>
            <person name="Jia Q."/>
            <person name="Kakita M."/>
            <person name="Kanazawa T."/>
            <person name="Kawai Y."/>
            <person name="Kawashima T."/>
            <person name="Kennedy M."/>
            <person name="Kinose K."/>
            <person name="Kinoshita T."/>
            <person name="Kohara Y."/>
            <person name="Koide E."/>
            <person name="Komatsu K."/>
            <person name="Kopischke S."/>
            <person name="Kubo M."/>
            <person name="Kyozuka J."/>
            <person name="Lagercrantz U."/>
            <person name="Lin S."/>
            <person name="Lindquist E."/>
            <person name="Lipzen A."/>
            <person name="Lu C."/>
            <person name="Luna E."/>
            <person name="Martienssen R."/>
            <person name="Minamino N."/>
            <person name="Mizutani M."/>
            <person name="Mizutani M."/>
            <person name="Mochizuki N."/>
            <person name="Monte I."/>
            <person name="Mosher R."/>
            <person name="Nagasaki H."/>
            <person name="Nakagami H."/>
            <person name="Naramoto S."/>
            <person name="Nishitani K."/>
            <person name="Ohtani M."/>
            <person name="Okamoto T."/>
            <person name="Okumura M."/>
            <person name="Phillips J."/>
            <person name="Pollak B."/>
            <person name="Reinders A."/>
            <person name="Roevekamp M."/>
            <person name="Sano R."/>
            <person name="Sawa S."/>
            <person name="Schmid M."/>
            <person name="Shirakawa M."/>
            <person name="Solano R."/>
            <person name="Spunde A."/>
            <person name="Suetsugu N."/>
            <person name="Sugano S."/>
            <person name="Sugiyama A."/>
            <person name="Sun R."/>
            <person name="Suzuki Y."/>
            <person name="Takenaka M."/>
            <person name="Takezawa D."/>
            <person name="Tomogane H."/>
            <person name="Tsuzuki M."/>
            <person name="Ueda T."/>
            <person name="Umeda M."/>
            <person name="Ward J."/>
            <person name="Watanabe Y."/>
            <person name="Yazaki K."/>
            <person name="Yokoyama R."/>
            <person name="Yoshitake Y."/>
            <person name="Yotsui I."/>
            <person name="Zachgo S."/>
            <person name="Schmutz J."/>
        </authorList>
    </citation>
    <scope>NUCLEOTIDE SEQUENCE [LARGE SCALE GENOMIC DNA]</scope>
    <source>
        <strain evidence="11">cv. B-3</strain>
    </source>
</reference>
<reference evidence="8 12" key="2">
    <citation type="submission" date="2021-07" db="EMBL/GenBank/DDBJ databases">
        <authorList>
            <consortium name="Genoscope - CEA"/>
            <person name="William W."/>
        </authorList>
    </citation>
    <scope>NUCLEOTIDE SEQUENCE [LARGE SCALE GENOMIC DNA]</scope>
</reference>
<dbReference type="Gene3D" id="1.10.555.10">
    <property type="entry name" value="Rho GTPase activation protein"/>
    <property type="match status" value="1"/>
</dbReference>
<feature type="region of interest" description="Disordered" evidence="5">
    <location>
        <begin position="497"/>
        <end position="562"/>
    </location>
</feature>
<evidence type="ECO:0000313" key="11">
    <source>
        <dbReference type="Proteomes" id="UP000264353"/>
    </source>
</evidence>